<dbReference type="InterPro" id="IPR013430">
    <property type="entry name" value="Toxin_antidote_HigA"/>
</dbReference>
<dbReference type="GO" id="GO:0003677">
    <property type="term" value="F:DNA binding"/>
    <property type="evidence" value="ECO:0007669"/>
    <property type="project" value="UniProtKB-KW"/>
</dbReference>
<evidence type="ECO:0000313" key="3">
    <source>
        <dbReference type="Proteomes" id="UP001304423"/>
    </source>
</evidence>
<gene>
    <name evidence="2" type="ORF">RXA29_00910</name>
</gene>
<organism evidence="2 3">
    <name type="scientific">Dickeya solani</name>
    <dbReference type="NCBI Taxonomy" id="1089444"/>
    <lineage>
        <taxon>Bacteria</taxon>
        <taxon>Pseudomonadati</taxon>
        <taxon>Pseudomonadota</taxon>
        <taxon>Gammaproteobacteria</taxon>
        <taxon>Enterobacterales</taxon>
        <taxon>Pectobacteriaceae</taxon>
        <taxon>Dickeya</taxon>
    </lineage>
</organism>
<dbReference type="EMBL" id="CP136339">
    <property type="protein sequence ID" value="WOA52843.1"/>
    <property type="molecule type" value="Genomic_DNA"/>
</dbReference>
<dbReference type="Proteomes" id="UP001304423">
    <property type="component" value="Chromosome"/>
</dbReference>
<reference evidence="2" key="1">
    <citation type="submission" date="2023-10" db="EMBL/GenBank/DDBJ databases">
        <title>Clonality and diversity in the soft rot Dickeya solani phytopathogen.</title>
        <authorList>
            <person name="Pedron J."/>
            <person name="Van Gijsegem F."/>
            <person name="Portier P."/>
            <person name="Taghouti G."/>
        </authorList>
    </citation>
    <scope>NUCLEOTIDE SEQUENCE</scope>
    <source>
        <strain evidence="2">CFBP5647</strain>
    </source>
</reference>
<dbReference type="NCBIfam" id="TIGR02607">
    <property type="entry name" value="antidote_HigA"/>
    <property type="match status" value="1"/>
</dbReference>
<protein>
    <submittedName>
        <fullName evidence="2">HigA family addiction module antitoxin</fullName>
    </submittedName>
</protein>
<keyword evidence="1" id="KW-0238">DNA-binding</keyword>
<dbReference type="Gene3D" id="1.10.260.40">
    <property type="entry name" value="lambda repressor-like DNA-binding domains"/>
    <property type="match status" value="1"/>
</dbReference>
<accession>A0AAX4F031</accession>
<name>A0AAX4F031_9GAMM</name>
<evidence type="ECO:0000256" key="1">
    <source>
        <dbReference type="ARBA" id="ARBA00023125"/>
    </source>
</evidence>
<dbReference type="PANTHER" id="PTHR36924:SF1">
    <property type="entry name" value="ANTITOXIN HIGA-1"/>
    <property type="match status" value="1"/>
</dbReference>
<dbReference type="AlphaFoldDB" id="A0AAX4F031"/>
<proteinExistence type="predicted"/>
<dbReference type="PANTHER" id="PTHR36924">
    <property type="entry name" value="ANTITOXIN HIGA-1"/>
    <property type="match status" value="1"/>
</dbReference>
<dbReference type="RefSeq" id="WP_316393133.1">
    <property type="nucleotide sequence ID" value="NZ_CP136339.1"/>
</dbReference>
<evidence type="ECO:0000313" key="2">
    <source>
        <dbReference type="EMBL" id="WOA52843.1"/>
    </source>
</evidence>
<dbReference type="InterPro" id="IPR010982">
    <property type="entry name" value="Lambda_DNA-bd_dom_sf"/>
</dbReference>
<dbReference type="SUPFAM" id="SSF47413">
    <property type="entry name" value="lambda repressor-like DNA-binding domains"/>
    <property type="match status" value="1"/>
</dbReference>
<sequence length="85" mass="9957">MRTKNAEPATVGEMLSEEFLKPLAMSLYELANLTGITANRIEDIIKHRYRINKHEGLLLAKLFHTDDDFWINLQKAHDIWRHKAL</sequence>